<dbReference type="Gene3D" id="3.20.20.450">
    <property type="entry name" value="EAL domain"/>
    <property type="match status" value="1"/>
</dbReference>
<dbReference type="CDD" id="cd01949">
    <property type="entry name" value="GGDEF"/>
    <property type="match status" value="1"/>
</dbReference>
<dbReference type="InterPro" id="IPR043128">
    <property type="entry name" value="Rev_trsase/Diguanyl_cyclase"/>
</dbReference>
<gene>
    <name evidence="7" type="ORF">ACFFJP_19670</name>
</gene>
<protein>
    <submittedName>
        <fullName evidence="7">EAL domain-containing protein</fullName>
    </submittedName>
</protein>
<dbReference type="InterPro" id="IPR000160">
    <property type="entry name" value="GGDEF_dom"/>
</dbReference>
<dbReference type="SMART" id="SM00267">
    <property type="entry name" value="GGDEF"/>
    <property type="match status" value="1"/>
</dbReference>
<dbReference type="PROSITE" id="PS50887">
    <property type="entry name" value="GGDEF"/>
    <property type="match status" value="1"/>
</dbReference>
<dbReference type="InterPro" id="IPR052155">
    <property type="entry name" value="Biofilm_reg_signaling"/>
</dbReference>
<feature type="domain" description="EAL" evidence="4">
    <location>
        <begin position="735"/>
        <end position="988"/>
    </location>
</feature>
<feature type="domain" description="PAC" evidence="3">
    <location>
        <begin position="508"/>
        <end position="561"/>
    </location>
</feature>
<feature type="transmembrane region" description="Helical" evidence="1">
    <location>
        <begin position="350"/>
        <end position="370"/>
    </location>
</feature>
<evidence type="ECO:0000313" key="8">
    <source>
        <dbReference type="Proteomes" id="UP001589813"/>
    </source>
</evidence>
<comment type="caution">
    <text evidence="7">The sequence shown here is derived from an EMBL/GenBank/DDBJ whole genome shotgun (WGS) entry which is preliminary data.</text>
</comment>
<dbReference type="SMART" id="SM00304">
    <property type="entry name" value="HAMP"/>
    <property type="match status" value="1"/>
</dbReference>
<dbReference type="SUPFAM" id="SSF55785">
    <property type="entry name" value="PYP-like sensor domain (PAS domain)"/>
    <property type="match status" value="1"/>
</dbReference>
<sequence length="1001" mass="113998">MKESIYKTTGLNSLSIKFSALVFLLTVLASTVIAFAMLALQQDVLINQEHAELEQTTTRYARQLDNEFWQKEKKAISANQVVTRFFQQQQFAAEHQAEAYADGSLRSKDDLSAAFQQQQKFVSKPHGYFQQTGQLWQQLAPVLLEDFFNFYFISKDGFIRIAPADWALEIPADHDFKQDVFFNIATPAMNPARLPRWTPLYYDSIWQKWMTSLVIPVYINDEFVGITGTDLVLDDIFANLGQIAQWEPGRQAMLFDGKGNLLLDAQNSLQRQIAKPQMNQLAEGVKPQQAELHQFMQQVLKRPTAQAQISREVESYVTSTARIDRLDWHVMLYHAKADVVKGLQDYRNKVVLLFLLVALIVALALQFFIYKFVLKRLTNLANAVQRLSHSDGVRIELDDRSDEIGLLNRAFARMSDEITQLITGLNTRILEKEEAERATRKLSKAVAFSSSGIVLTDSNLVVEYVNPFLLEMIAAEPESVLGKSLHLLFAQEMRFVGEDILQSLQERHHWRGDMLLQQANKQFWASLAIAPIRDDKGDVSNYVCAMQDISFIKESQRKMEQLAYYDVLTGLANRSYFRDQLRKAIAMAARGYYHFALLYFDLDEFKRINDTLGHDAGDELLKEVARRLISRLREEDTIARLGGDEFAVILSGISDKKSAALIAENLQQAFAQPVRLAGHDVAISASIGITIAPQDADEEEMLLKHADLAMYEAKARGKNTYHFFSQELNDAANDRLHIENQLREAIREQQFLLYYQPKIDIRTNEVRGYETLLRWLRPDNTMVPPLKFIPVAESTGLIVQIGEWILWEACRFLARQHARGQLITVSVNLSARQFTDQDLPGLVERVLKRTGALAEYLILEITESMLMGDTDAAITQLNELKRLGLALSIDDFGTGYSSLSYLKRFPVDELKIDRSFVKDIPDDKNDMDITAAIIAMAQKMDLRVVAEGVETAEQVDFLLNNACYLVQGYYFSMPLAEQELSRLNFSVVSQKSMQNTEKTIT</sequence>
<dbReference type="RefSeq" id="WP_377248419.1">
    <property type="nucleotide sequence ID" value="NZ_JBHLXP010000005.1"/>
</dbReference>
<feature type="domain" description="GGDEF" evidence="6">
    <location>
        <begin position="593"/>
        <end position="726"/>
    </location>
</feature>
<evidence type="ECO:0000259" key="2">
    <source>
        <dbReference type="PROSITE" id="PS50112"/>
    </source>
</evidence>
<organism evidence="7 8">
    <name type="scientific">Rheinheimera tilapiae</name>
    <dbReference type="NCBI Taxonomy" id="875043"/>
    <lineage>
        <taxon>Bacteria</taxon>
        <taxon>Pseudomonadati</taxon>
        <taxon>Pseudomonadota</taxon>
        <taxon>Gammaproteobacteria</taxon>
        <taxon>Chromatiales</taxon>
        <taxon>Chromatiaceae</taxon>
        <taxon>Rheinheimera</taxon>
    </lineage>
</organism>
<keyword evidence="1" id="KW-0472">Membrane</keyword>
<proteinExistence type="predicted"/>
<dbReference type="SUPFAM" id="SSF158472">
    <property type="entry name" value="HAMP domain-like"/>
    <property type="match status" value="1"/>
</dbReference>
<dbReference type="CDD" id="cd01948">
    <property type="entry name" value="EAL"/>
    <property type="match status" value="1"/>
</dbReference>
<feature type="domain" description="PAS" evidence="2">
    <location>
        <begin position="438"/>
        <end position="507"/>
    </location>
</feature>
<keyword evidence="8" id="KW-1185">Reference proteome</keyword>
<dbReference type="Pfam" id="PF00672">
    <property type="entry name" value="HAMP"/>
    <property type="match status" value="1"/>
</dbReference>
<dbReference type="Pfam" id="PF00563">
    <property type="entry name" value="EAL"/>
    <property type="match status" value="1"/>
</dbReference>
<dbReference type="NCBIfam" id="TIGR00254">
    <property type="entry name" value="GGDEF"/>
    <property type="match status" value="1"/>
</dbReference>
<dbReference type="SMART" id="SM00052">
    <property type="entry name" value="EAL"/>
    <property type="match status" value="1"/>
</dbReference>
<dbReference type="InterPro" id="IPR035965">
    <property type="entry name" value="PAS-like_dom_sf"/>
</dbReference>
<dbReference type="NCBIfam" id="TIGR00229">
    <property type="entry name" value="sensory_box"/>
    <property type="match status" value="1"/>
</dbReference>
<reference evidence="7 8" key="1">
    <citation type="submission" date="2024-09" db="EMBL/GenBank/DDBJ databases">
        <authorList>
            <person name="Sun Q."/>
            <person name="Mori K."/>
        </authorList>
    </citation>
    <scope>NUCLEOTIDE SEQUENCE [LARGE SCALE GENOMIC DNA]</scope>
    <source>
        <strain evidence="7 8">KCTC 23315</strain>
    </source>
</reference>
<dbReference type="InterPro" id="IPR029787">
    <property type="entry name" value="Nucleotide_cyclase"/>
</dbReference>
<dbReference type="PANTHER" id="PTHR44757">
    <property type="entry name" value="DIGUANYLATE CYCLASE DGCP"/>
    <property type="match status" value="1"/>
</dbReference>
<dbReference type="PROSITE" id="PS50112">
    <property type="entry name" value="PAS"/>
    <property type="match status" value="1"/>
</dbReference>
<accession>A0ABV6BI18</accession>
<dbReference type="Proteomes" id="UP001589813">
    <property type="component" value="Unassembled WGS sequence"/>
</dbReference>
<dbReference type="Pfam" id="PF00990">
    <property type="entry name" value="GGDEF"/>
    <property type="match status" value="1"/>
</dbReference>
<dbReference type="PROSITE" id="PS50883">
    <property type="entry name" value="EAL"/>
    <property type="match status" value="1"/>
</dbReference>
<dbReference type="PANTHER" id="PTHR44757:SF2">
    <property type="entry name" value="BIOFILM ARCHITECTURE MAINTENANCE PROTEIN MBAA"/>
    <property type="match status" value="1"/>
</dbReference>
<dbReference type="SUPFAM" id="SSF55073">
    <property type="entry name" value="Nucleotide cyclase"/>
    <property type="match status" value="1"/>
</dbReference>
<dbReference type="Gene3D" id="3.30.450.20">
    <property type="entry name" value="PAS domain"/>
    <property type="match status" value="2"/>
</dbReference>
<feature type="transmembrane region" description="Helical" evidence="1">
    <location>
        <begin position="20"/>
        <end position="40"/>
    </location>
</feature>
<dbReference type="CDD" id="cd06225">
    <property type="entry name" value="HAMP"/>
    <property type="match status" value="1"/>
</dbReference>
<dbReference type="InterPro" id="IPR003660">
    <property type="entry name" value="HAMP_dom"/>
</dbReference>
<evidence type="ECO:0000256" key="1">
    <source>
        <dbReference type="SAM" id="Phobius"/>
    </source>
</evidence>
<evidence type="ECO:0000313" key="7">
    <source>
        <dbReference type="EMBL" id="MFC0050511.1"/>
    </source>
</evidence>
<dbReference type="Gene3D" id="6.10.340.10">
    <property type="match status" value="1"/>
</dbReference>
<evidence type="ECO:0000259" key="5">
    <source>
        <dbReference type="PROSITE" id="PS50885"/>
    </source>
</evidence>
<evidence type="ECO:0000259" key="6">
    <source>
        <dbReference type="PROSITE" id="PS50887"/>
    </source>
</evidence>
<dbReference type="EMBL" id="JBHLXP010000005">
    <property type="protein sequence ID" value="MFC0050511.1"/>
    <property type="molecule type" value="Genomic_DNA"/>
</dbReference>
<dbReference type="CDD" id="cd00130">
    <property type="entry name" value="PAS"/>
    <property type="match status" value="1"/>
</dbReference>
<evidence type="ECO:0000259" key="4">
    <source>
        <dbReference type="PROSITE" id="PS50883"/>
    </source>
</evidence>
<evidence type="ECO:0000259" key="3">
    <source>
        <dbReference type="PROSITE" id="PS50113"/>
    </source>
</evidence>
<name>A0ABV6BI18_9GAMM</name>
<dbReference type="SUPFAM" id="SSF141868">
    <property type="entry name" value="EAL domain-like"/>
    <property type="match status" value="1"/>
</dbReference>
<keyword evidence="1" id="KW-1133">Transmembrane helix</keyword>
<dbReference type="Pfam" id="PF13426">
    <property type="entry name" value="PAS_9"/>
    <property type="match status" value="1"/>
</dbReference>
<dbReference type="InterPro" id="IPR035919">
    <property type="entry name" value="EAL_sf"/>
</dbReference>
<dbReference type="InterPro" id="IPR000700">
    <property type="entry name" value="PAS-assoc_C"/>
</dbReference>
<keyword evidence="1" id="KW-0812">Transmembrane</keyword>
<dbReference type="PROSITE" id="PS50885">
    <property type="entry name" value="HAMP"/>
    <property type="match status" value="1"/>
</dbReference>
<dbReference type="InterPro" id="IPR001633">
    <property type="entry name" value="EAL_dom"/>
</dbReference>
<dbReference type="PROSITE" id="PS50113">
    <property type="entry name" value="PAC"/>
    <property type="match status" value="1"/>
</dbReference>
<dbReference type="InterPro" id="IPR000014">
    <property type="entry name" value="PAS"/>
</dbReference>
<feature type="domain" description="HAMP" evidence="5">
    <location>
        <begin position="371"/>
        <end position="423"/>
    </location>
</feature>
<dbReference type="Gene3D" id="3.30.70.270">
    <property type="match status" value="1"/>
</dbReference>